<keyword evidence="2" id="KW-1185">Reference proteome</keyword>
<protein>
    <submittedName>
        <fullName evidence="1">Uncharacterized protein</fullName>
    </submittedName>
</protein>
<sequence>MAALACLIAAEAFAAEFVVTRTKGTGLPERGAIVEETREIDLFPGEYIALLSQGGKTIQIEGPFSGRIEDHAGGGKDEATGEGTSALKEISAFLKSDRLDTQILGSSRAFGGIAGQADPRTVWEPSVSKPGTYCVKRENPQVRLPAFNGRVRITLVGQGGALYEIDPPAGDEVVSLPEEALENGELLTLVFSDRPGRFEIKVVEETFRNRTEEIARLIAGRCHAQAARFF</sequence>
<dbReference type="EMBL" id="WUMV01000009">
    <property type="protein sequence ID" value="MXN67109.1"/>
    <property type="molecule type" value="Genomic_DNA"/>
</dbReference>
<evidence type="ECO:0000313" key="2">
    <source>
        <dbReference type="Proteomes" id="UP000433101"/>
    </source>
</evidence>
<dbReference type="RefSeq" id="WP_160777343.1">
    <property type="nucleotide sequence ID" value="NZ_WUMV01000009.1"/>
</dbReference>
<comment type="caution">
    <text evidence="1">The sequence shown here is derived from an EMBL/GenBank/DDBJ whole genome shotgun (WGS) entry which is preliminary data.</text>
</comment>
<accession>A0A7X3S9R1</accession>
<organism evidence="1 2">
    <name type="scientific">Stappia sediminis</name>
    <dbReference type="NCBI Taxonomy" id="2692190"/>
    <lineage>
        <taxon>Bacteria</taxon>
        <taxon>Pseudomonadati</taxon>
        <taxon>Pseudomonadota</taxon>
        <taxon>Alphaproteobacteria</taxon>
        <taxon>Hyphomicrobiales</taxon>
        <taxon>Stappiaceae</taxon>
        <taxon>Stappia</taxon>
    </lineage>
</organism>
<reference evidence="1 2" key="1">
    <citation type="submission" date="2019-12" db="EMBL/GenBank/DDBJ databases">
        <authorList>
            <person name="Li M."/>
        </authorList>
    </citation>
    <scope>NUCLEOTIDE SEQUENCE [LARGE SCALE GENOMIC DNA]</scope>
    <source>
        <strain evidence="1 2">GBMRC 2046</strain>
    </source>
</reference>
<dbReference type="AlphaFoldDB" id="A0A7X3S9R1"/>
<name>A0A7X3S9R1_9HYPH</name>
<dbReference type="Proteomes" id="UP000433101">
    <property type="component" value="Unassembled WGS sequence"/>
</dbReference>
<gene>
    <name evidence="1" type="ORF">GR183_19545</name>
</gene>
<evidence type="ECO:0000313" key="1">
    <source>
        <dbReference type="EMBL" id="MXN67109.1"/>
    </source>
</evidence>
<proteinExistence type="predicted"/>